<keyword evidence="3" id="KW-1185">Reference proteome</keyword>
<organism evidence="2 3">
    <name type="scientific">Rubrivirga marina</name>
    <dbReference type="NCBI Taxonomy" id="1196024"/>
    <lineage>
        <taxon>Bacteria</taxon>
        <taxon>Pseudomonadati</taxon>
        <taxon>Rhodothermota</taxon>
        <taxon>Rhodothermia</taxon>
        <taxon>Rhodothermales</taxon>
        <taxon>Rubricoccaceae</taxon>
        <taxon>Rubrivirga</taxon>
    </lineage>
</organism>
<dbReference type="AlphaFoldDB" id="A0A271J1J8"/>
<dbReference type="CDD" id="cd12105">
    <property type="entry name" value="HmuY"/>
    <property type="match status" value="1"/>
</dbReference>
<evidence type="ECO:0008006" key="4">
    <source>
        <dbReference type="Google" id="ProtNLM"/>
    </source>
</evidence>
<protein>
    <recommendedName>
        <fullName evidence="4">Lipoprotein</fullName>
    </recommendedName>
</protein>
<comment type="caution">
    <text evidence="2">The sequence shown here is derived from an EMBL/GenBank/DDBJ whole genome shotgun (WGS) entry which is preliminary data.</text>
</comment>
<proteinExistence type="predicted"/>
<dbReference type="PROSITE" id="PS51257">
    <property type="entry name" value="PROKAR_LIPOPROTEIN"/>
    <property type="match status" value="1"/>
</dbReference>
<dbReference type="EMBL" id="MQWD01000001">
    <property type="protein sequence ID" value="PAP76589.1"/>
    <property type="molecule type" value="Genomic_DNA"/>
</dbReference>
<keyword evidence="1" id="KW-0732">Signal</keyword>
<evidence type="ECO:0000256" key="1">
    <source>
        <dbReference type="SAM" id="SignalP"/>
    </source>
</evidence>
<sequence>MSRPLLFVALALVWGACGSSAFDAEPYRGTEADVEAGDGADVTLYSLGRPTADSTAVPRVVPASDSATTRWDLGFRGTEILLNGGSSGPGAGVGVVVDVPIEEVDDALNDDYVYRRDGESPCPSGPPRAVCTAPGDGWFEEVGLPGGGTAVVPVEGRTLLLRLGNGQGYAKVRFVSYYRGAPDVAAIDDDSEGGVYTFEYVVNPDGSSFVETE</sequence>
<name>A0A271J1J8_9BACT</name>
<evidence type="ECO:0000313" key="2">
    <source>
        <dbReference type="EMBL" id="PAP76589.1"/>
    </source>
</evidence>
<gene>
    <name evidence="2" type="ORF">BSZ37_09120</name>
</gene>
<dbReference type="RefSeq" id="WP_095510248.1">
    <property type="nucleotide sequence ID" value="NZ_MQWD01000001.1"/>
</dbReference>
<feature type="signal peptide" evidence="1">
    <location>
        <begin position="1"/>
        <end position="23"/>
    </location>
</feature>
<feature type="chain" id="PRO_5013035261" description="Lipoprotein" evidence="1">
    <location>
        <begin position="24"/>
        <end position="213"/>
    </location>
</feature>
<accession>A0A271J1J8</accession>
<dbReference type="OrthoDB" id="5510929at2"/>
<evidence type="ECO:0000313" key="3">
    <source>
        <dbReference type="Proteomes" id="UP000216339"/>
    </source>
</evidence>
<dbReference type="InterPro" id="IPR025921">
    <property type="entry name" value="HmuY"/>
</dbReference>
<dbReference type="Proteomes" id="UP000216339">
    <property type="component" value="Unassembled WGS sequence"/>
</dbReference>
<reference evidence="2 3" key="1">
    <citation type="submission" date="2016-11" db="EMBL/GenBank/DDBJ databases">
        <title>Study of marine rhodopsin-containing bacteria.</title>
        <authorList>
            <person name="Yoshizawa S."/>
            <person name="Kumagai Y."/>
            <person name="Kogure K."/>
        </authorList>
    </citation>
    <scope>NUCLEOTIDE SEQUENCE [LARGE SCALE GENOMIC DNA]</scope>
    <source>
        <strain evidence="2 3">SAORIC-28</strain>
    </source>
</reference>